<evidence type="ECO:0000313" key="2">
    <source>
        <dbReference type="Proteomes" id="UP000076632"/>
    </source>
</evidence>
<dbReference type="AlphaFoldDB" id="A0A165IH68"/>
<protein>
    <submittedName>
        <fullName evidence="1">Uncharacterized protein</fullName>
    </submittedName>
</protein>
<sequence>MIQKLLTRPSNTTTSLPGLGSLLLGYFITPKADGGAHDTSPLAEAWGLKTGVYTPQQLVEGFAPLLDTVVYRLGKDPPDSKPARVRLLDNLAANLATDTREATLRLSEPLDPSRWEMLEQAKRIGESLVQWARESSAKSFDPDMYLRSPCEGHLLIPPNVDLMFGYRSQPHLMQLFNEYMHQMVLLRDALLPFKNYQDVLIPLDGKAARGIRHLEQARAQFLAELMTKHTTQSAIIKYAKALLAPGLLRTSTVGYGFQYPQGSVLPAFLSGGPTPLHLLQYVPVKFDETSSEVLFDYQFQDYYSAPHLEIPSGVATAELDQQNLSAAQLTEISRVHSSSVGLVPSSHAQSIRQLQLRLGFDDGKRTVVDLGQIARGHRYSYMALESSAADPVGGHGSSERDLNDTSTQLKSTVVHDAAAVLEKSEKGLLTAKAGGIHVIPTVDPIVSLALLGKLYPENVILLPQDEGLNLAQRAGKGFEPKFVIWGGVKWGGLKGVF</sequence>
<dbReference type="InParanoid" id="A0A165IH68"/>
<dbReference type="RefSeq" id="XP_018190446.1">
    <property type="nucleotide sequence ID" value="XM_018334695.1"/>
</dbReference>
<reference evidence="1 2" key="1">
    <citation type="journal article" date="2016" name="Fungal Biol.">
        <title>The genome of Xylona heveae provides a window into fungal endophytism.</title>
        <authorList>
            <person name="Gazis R."/>
            <person name="Kuo A."/>
            <person name="Riley R."/>
            <person name="LaButti K."/>
            <person name="Lipzen A."/>
            <person name="Lin J."/>
            <person name="Amirebrahimi M."/>
            <person name="Hesse C.N."/>
            <person name="Spatafora J.W."/>
            <person name="Henrissat B."/>
            <person name="Hainaut M."/>
            <person name="Grigoriev I.V."/>
            <person name="Hibbett D.S."/>
        </authorList>
    </citation>
    <scope>NUCLEOTIDE SEQUENCE [LARGE SCALE GENOMIC DNA]</scope>
    <source>
        <strain evidence="1 2">TC161</strain>
    </source>
</reference>
<dbReference type="Proteomes" id="UP000076632">
    <property type="component" value="Unassembled WGS sequence"/>
</dbReference>
<accession>A0A165IH68</accession>
<name>A0A165IH68_XYLHT</name>
<dbReference type="GeneID" id="28899832"/>
<evidence type="ECO:0000313" key="1">
    <source>
        <dbReference type="EMBL" id="KZF24891.1"/>
    </source>
</evidence>
<proteinExistence type="predicted"/>
<dbReference type="EMBL" id="KV407455">
    <property type="protein sequence ID" value="KZF24891.1"/>
    <property type="molecule type" value="Genomic_DNA"/>
</dbReference>
<gene>
    <name evidence="1" type="ORF">L228DRAFT_265402</name>
</gene>
<organism evidence="1 2">
    <name type="scientific">Xylona heveae (strain CBS 132557 / TC161)</name>
    <dbReference type="NCBI Taxonomy" id="1328760"/>
    <lineage>
        <taxon>Eukaryota</taxon>
        <taxon>Fungi</taxon>
        <taxon>Dikarya</taxon>
        <taxon>Ascomycota</taxon>
        <taxon>Pezizomycotina</taxon>
        <taxon>Xylonomycetes</taxon>
        <taxon>Xylonales</taxon>
        <taxon>Xylonaceae</taxon>
        <taxon>Xylona</taxon>
    </lineage>
</organism>
<dbReference type="OMA" id="FHVIPVD"/>
<keyword evidence="2" id="KW-1185">Reference proteome</keyword>
<dbReference type="OrthoDB" id="3590765at2759"/>